<keyword evidence="3" id="KW-1185">Reference proteome</keyword>
<name>A0ABQ4KCJ6_9BACI</name>
<gene>
    <name evidence="2" type="ORF">J8TS2_00290</name>
</gene>
<evidence type="ECO:0000256" key="1">
    <source>
        <dbReference type="SAM" id="MobiDB-lite"/>
    </source>
</evidence>
<feature type="compositionally biased region" description="Basic and acidic residues" evidence="1">
    <location>
        <begin position="12"/>
        <end position="21"/>
    </location>
</feature>
<accession>A0ABQ4KCJ6</accession>
<dbReference type="Proteomes" id="UP000679950">
    <property type="component" value="Unassembled WGS sequence"/>
</dbReference>
<proteinExistence type="predicted"/>
<reference evidence="2 3" key="1">
    <citation type="submission" date="2021-03" db="EMBL/GenBank/DDBJ databases">
        <title>Antimicrobial resistance genes in bacteria isolated from Japanese honey, and their potential for conferring macrolide and lincosamide resistance in the American foulbrood pathogen Paenibacillus larvae.</title>
        <authorList>
            <person name="Okamoto M."/>
            <person name="Kumagai M."/>
            <person name="Kanamori H."/>
            <person name="Takamatsu D."/>
        </authorList>
    </citation>
    <scope>NUCLEOTIDE SEQUENCE [LARGE SCALE GENOMIC DNA]</scope>
    <source>
        <strain evidence="2 3">J8TS2</strain>
    </source>
</reference>
<dbReference type="EMBL" id="BORB01000001">
    <property type="protein sequence ID" value="GIN55710.1"/>
    <property type="molecule type" value="Genomic_DNA"/>
</dbReference>
<sequence length="46" mass="5339">MEKSASIVKENVINHEGKTNHGNENLENMTEKCKLNFCENIKFMLK</sequence>
<protein>
    <submittedName>
        <fullName evidence="2">Uncharacterized protein</fullName>
    </submittedName>
</protein>
<evidence type="ECO:0000313" key="2">
    <source>
        <dbReference type="EMBL" id="GIN55710.1"/>
    </source>
</evidence>
<evidence type="ECO:0000313" key="3">
    <source>
        <dbReference type="Proteomes" id="UP000679950"/>
    </source>
</evidence>
<comment type="caution">
    <text evidence="2">The sequence shown here is derived from an EMBL/GenBank/DDBJ whole genome shotgun (WGS) entry which is preliminary data.</text>
</comment>
<organism evidence="2 3">
    <name type="scientific">Lederbergia ruris</name>
    <dbReference type="NCBI Taxonomy" id="217495"/>
    <lineage>
        <taxon>Bacteria</taxon>
        <taxon>Bacillati</taxon>
        <taxon>Bacillota</taxon>
        <taxon>Bacilli</taxon>
        <taxon>Bacillales</taxon>
        <taxon>Bacillaceae</taxon>
        <taxon>Lederbergia</taxon>
    </lineage>
</organism>
<feature type="region of interest" description="Disordered" evidence="1">
    <location>
        <begin position="1"/>
        <end position="25"/>
    </location>
</feature>